<gene>
    <name evidence="1" type="ORF">KIPB_005620</name>
</gene>
<sequence length="207" mass="22262">VLISLGPRTECHKEILSILSGYFEEVTVLANFTPECGTCEQPNVTWVKGDTHRRNDYAKAGLGKYGAFDAVVIPADEDIPVTETNRVHATVADSSNLMRTAAASPLISASGSRLVVELLAPNLLSAILPVDLDTLATPGSSRMHTYAVSAFYRSGSMVPALSDILPFCVLHHALWLDLLGLSEHGPVEHGLPYSTGVVSQECTVRQY</sequence>
<evidence type="ECO:0000313" key="2">
    <source>
        <dbReference type="Proteomes" id="UP000265618"/>
    </source>
</evidence>
<proteinExistence type="predicted"/>
<dbReference type="EMBL" id="BDIP01001337">
    <property type="protein sequence ID" value="GIQ84175.1"/>
    <property type="molecule type" value="Genomic_DNA"/>
</dbReference>
<protein>
    <submittedName>
        <fullName evidence="1">Uncharacterized protein</fullName>
    </submittedName>
</protein>
<name>A0A9K3CXQ3_9EUKA</name>
<feature type="non-terminal residue" evidence="1">
    <location>
        <position position="1"/>
    </location>
</feature>
<comment type="caution">
    <text evidence="1">The sequence shown here is derived from an EMBL/GenBank/DDBJ whole genome shotgun (WGS) entry which is preliminary data.</text>
</comment>
<organism evidence="1 2">
    <name type="scientific">Kipferlia bialata</name>
    <dbReference type="NCBI Taxonomy" id="797122"/>
    <lineage>
        <taxon>Eukaryota</taxon>
        <taxon>Metamonada</taxon>
        <taxon>Carpediemonas-like organisms</taxon>
        <taxon>Kipferlia</taxon>
    </lineage>
</organism>
<dbReference type="Proteomes" id="UP000265618">
    <property type="component" value="Unassembled WGS sequence"/>
</dbReference>
<reference evidence="1 2" key="1">
    <citation type="journal article" date="2018" name="PLoS ONE">
        <title>The draft genome of Kipferlia bialata reveals reductive genome evolution in fornicate parasites.</title>
        <authorList>
            <person name="Tanifuji G."/>
            <person name="Takabayashi S."/>
            <person name="Kume K."/>
            <person name="Takagi M."/>
            <person name="Nakayama T."/>
            <person name="Kamikawa R."/>
            <person name="Inagaki Y."/>
            <person name="Hashimoto T."/>
        </authorList>
    </citation>
    <scope>NUCLEOTIDE SEQUENCE [LARGE SCALE GENOMIC DNA]</scope>
    <source>
        <strain evidence="1">NY0173</strain>
    </source>
</reference>
<evidence type="ECO:0000313" key="1">
    <source>
        <dbReference type="EMBL" id="GIQ84175.1"/>
    </source>
</evidence>
<keyword evidence="2" id="KW-1185">Reference proteome</keyword>
<dbReference type="AlphaFoldDB" id="A0A9K3CXQ3"/>
<accession>A0A9K3CXQ3</accession>